<keyword evidence="2" id="KW-1185">Reference proteome</keyword>
<sequence>MDKSWVHCTKLSSEYEDVIEEFMKFAIGNSEGSSVIKCSCTKCMNLSFHTHKVVREHLYFHGFDVSYTTWSWHGEDVKDTPLPNVDVNVPFEFIDYNDSNTVDMVNDAYRDYVADPKAFKELLEQAEKPLYPGCTNFTKLGTLVSLFNIKGKFGWFDTSFTELLGLLAKMLPESNEILVSIWKKKDGSVDQYRKWVLAKVYDLIEKGDHEAYLEDDYRDLFADNANLAYPEDEDDIDGAEMDGVEFDGGDNDGADLDRGDFDCAEMDGVNFVRPDVDIPESSNSRRGDKATELASFIRVLARTSVSILYSDWHKVPLETKERLWKFVLMLEVLLSHIIWSMMTVNEMYIREVSCEEEEMDFGQRDKHPKVSTLRKKEEVRKKEEIPKNTTATIPIKSAKNYDSENNSERDAHKEVDNLGKPPANAAVAFPVQSTKNEGSEGDAHKELDNLGKPPKNTTAAILRKSPRLNPSISKDYANDERKIVGSNKKQLDFDCVDGIAEGIQEMHSDSPTKKPLLKKDKAKKVVVQPMRNTRSAVFKHQNSHPMLQLFGKLCEKYLPDENDGVLTYMIDDNVFQRHACAYIEKKDCNELLSMQSLGVNTIQAPKQNIAKLECGYYVLRYMKEIIADVSLLMNNFNGKKVCTQDELDEVRLEWANHFSDILVASAKCLLPLLNTQSPALELTPSRCLMSDAEPLPQGPHPQAESLTTEPTPNAQSLDAALAKQACAFRGHDESVNSRNRGNFIELIKHSAECSKEIAQVVLENAPSYAKYTSSDIQKELLNILANKVRNKICKELGDGKFCILVDKALDESNKEQMAIVLRYVDCDGYIRERFFEVVNVMETTAVTLKKEICNVLARYDLLVENIRGQGCMAFLLVLGSIVNVLTSSAKRLSELKYVCEAEIIDLIASGEVQTGTGANQIHTLQRPGATRWSSHFRSVSRLLDLFSVVRKVLRKLVECGPNNIIRGEAKVSTTKKLLQRLRDNGWETFIENVVIFCEKNEIDMPGMKARHMKGRGRSCQQNDYITVEHYYHYNIFNVVIDFQLMELNNRFT</sequence>
<name>A0ACB8M1A0_CITSI</name>
<protein>
    <submittedName>
        <fullName evidence="1">TTF-type domain-containing protein</fullName>
    </submittedName>
</protein>
<reference evidence="2" key="1">
    <citation type="journal article" date="2023" name="Hortic. Res.">
        <title>A chromosome-level phased genome enabling allele-level studies in sweet orange: a case study on citrus Huanglongbing tolerance.</title>
        <authorList>
            <person name="Wu B."/>
            <person name="Yu Q."/>
            <person name="Deng Z."/>
            <person name="Duan Y."/>
            <person name="Luo F."/>
            <person name="Gmitter F. Jr."/>
        </authorList>
    </citation>
    <scope>NUCLEOTIDE SEQUENCE [LARGE SCALE GENOMIC DNA]</scope>
    <source>
        <strain evidence="2">cv. Valencia</strain>
    </source>
</reference>
<organism evidence="1 2">
    <name type="scientific">Citrus sinensis</name>
    <name type="common">Sweet orange</name>
    <name type="synonym">Citrus aurantium var. sinensis</name>
    <dbReference type="NCBI Taxonomy" id="2711"/>
    <lineage>
        <taxon>Eukaryota</taxon>
        <taxon>Viridiplantae</taxon>
        <taxon>Streptophyta</taxon>
        <taxon>Embryophyta</taxon>
        <taxon>Tracheophyta</taxon>
        <taxon>Spermatophyta</taxon>
        <taxon>Magnoliopsida</taxon>
        <taxon>eudicotyledons</taxon>
        <taxon>Gunneridae</taxon>
        <taxon>Pentapetalae</taxon>
        <taxon>rosids</taxon>
        <taxon>malvids</taxon>
        <taxon>Sapindales</taxon>
        <taxon>Rutaceae</taxon>
        <taxon>Aurantioideae</taxon>
        <taxon>Citrus</taxon>
    </lineage>
</organism>
<evidence type="ECO:0000313" key="2">
    <source>
        <dbReference type="Proteomes" id="UP000829398"/>
    </source>
</evidence>
<accession>A0ACB8M1A0</accession>
<comment type="caution">
    <text evidence="1">The sequence shown here is derived from an EMBL/GenBank/DDBJ whole genome shotgun (WGS) entry which is preliminary data.</text>
</comment>
<dbReference type="Proteomes" id="UP000829398">
    <property type="component" value="Chromosome 3"/>
</dbReference>
<evidence type="ECO:0000313" key="1">
    <source>
        <dbReference type="EMBL" id="KAH9779332.1"/>
    </source>
</evidence>
<proteinExistence type="predicted"/>
<gene>
    <name evidence="1" type="ORF">KPL71_007676</name>
</gene>
<dbReference type="EMBL" id="CM039172">
    <property type="protein sequence ID" value="KAH9779332.1"/>
    <property type="molecule type" value="Genomic_DNA"/>
</dbReference>